<gene>
    <name evidence="1" type="ORF">HPB50_013997</name>
</gene>
<comment type="caution">
    <text evidence="1">The sequence shown here is derived from an EMBL/GenBank/DDBJ whole genome shotgun (WGS) entry which is preliminary data.</text>
</comment>
<accession>A0ACB7SH88</accession>
<protein>
    <submittedName>
        <fullName evidence="1">Uncharacterized protein</fullName>
    </submittedName>
</protein>
<name>A0ACB7SH88_HYAAI</name>
<organism evidence="1 2">
    <name type="scientific">Hyalomma asiaticum</name>
    <name type="common">Tick</name>
    <dbReference type="NCBI Taxonomy" id="266040"/>
    <lineage>
        <taxon>Eukaryota</taxon>
        <taxon>Metazoa</taxon>
        <taxon>Ecdysozoa</taxon>
        <taxon>Arthropoda</taxon>
        <taxon>Chelicerata</taxon>
        <taxon>Arachnida</taxon>
        <taxon>Acari</taxon>
        <taxon>Parasitiformes</taxon>
        <taxon>Ixodida</taxon>
        <taxon>Ixodoidea</taxon>
        <taxon>Ixodidae</taxon>
        <taxon>Hyalomminae</taxon>
        <taxon>Hyalomma</taxon>
    </lineage>
</organism>
<dbReference type="EMBL" id="CM023484">
    <property type="protein sequence ID" value="KAH6933284.1"/>
    <property type="molecule type" value="Genomic_DNA"/>
</dbReference>
<dbReference type="Proteomes" id="UP000821845">
    <property type="component" value="Chromosome 4"/>
</dbReference>
<sequence length="443" mass="48047">MCARSVITSSYGNDDRRDAVPHLRATSWSCRLVTTSELSEWSGIFLHLFAFAVKIYISPVMELDEDKEVVPDAETMEFYRMNISIIAFCSFSMVTLVGVFWGYIIHGIVHTEASAQEEVLRDLDDSDYAVPNLVFLTERPRRRRLRTPVVVLRRHPPPLVSQTPSLPTRRWNRTRSYRARRRSANVTTTTRRRRAKLTRKPVFQWRSKVLVSPASTPETESTGGPPSAVEDEGASSLPPRHPEVVLTENNVGDENALFPGDGGSVEDNYVLGASDGSKGSDTSSLRGGLLDSHVTVEDTSGNDTALVGNDTEVTNLTGPVVDNNVTSLGNTSGAGAEGQQDLSHKSSADVYKDDQTSSAGVEEVISSNALLSDEGGQVEKGVGDHVVGNESSHSSYLVDEGTSSDTSATNVSTATMNLNATTQRPEVVVSEGVVNGTDTDYYD</sequence>
<evidence type="ECO:0000313" key="1">
    <source>
        <dbReference type="EMBL" id="KAH6933284.1"/>
    </source>
</evidence>
<reference evidence="1" key="1">
    <citation type="submission" date="2020-05" db="EMBL/GenBank/DDBJ databases">
        <title>Large-scale comparative analyses of tick genomes elucidate their genetic diversity and vector capacities.</title>
        <authorList>
            <person name="Jia N."/>
            <person name="Wang J."/>
            <person name="Shi W."/>
            <person name="Du L."/>
            <person name="Sun Y."/>
            <person name="Zhan W."/>
            <person name="Jiang J."/>
            <person name="Wang Q."/>
            <person name="Zhang B."/>
            <person name="Ji P."/>
            <person name="Sakyi L.B."/>
            <person name="Cui X."/>
            <person name="Yuan T."/>
            <person name="Jiang B."/>
            <person name="Yang W."/>
            <person name="Lam T.T.-Y."/>
            <person name="Chang Q."/>
            <person name="Ding S."/>
            <person name="Wang X."/>
            <person name="Zhu J."/>
            <person name="Ruan X."/>
            <person name="Zhao L."/>
            <person name="Wei J."/>
            <person name="Que T."/>
            <person name="Du C."/>
            <person name="Cheng J."/>
            <person name="Dai P."/>
            <person name="Han X."/>
            <person name="Huang E."/>
            <person name="Gao Y."/>
            <person name="Liu J."/>
            <person name="Shao H."/>
            <person name="Ye R."/>
            <person name="Li L."/>
            <person name="Wei W."/>
            <person name="Wang X."/>
            <person name="Wang C."/>
            <person name="Yang T."/>
            <person name="Huo Q."/>
            <person name="Li W."/>
            <person name="Guo W."/>
            <person name="Chen H."/>
            <person name="Zhou L."/>
            <person name="Ni X."/>
            <person name="Tian J."/>
            <person name="Zhou Y."/>
            <person name="Sheng Y."/>
            <person name="Liu T."/>
            <person name="Pan Y."/>
            <person name="Xia L."/>
            <person name="Li J."/>
            <person name="Zhao F."/>
            <person name="Cao W."/>
        </authorList>
    </citation>
    <scope>NUCLEOTIDE SEQUENCE</scope>
    <source>
        <strain evidence="1">Hyas-2018</strain>
    </source>
</reference>
<evidence type="ECO:0000313" key="2">
    <source>
        <dbReference type="Proteomes" id="UP000821845"/>
    </source>
</evidence>
<keyword evidence="2" id="KW-1185">Reference proteome</keyword>
<proteinExistence type="predicted"/>